<dbReference type="PANTHER" id="PTHR23043:SF7">
    <property type="entry name" value="HYPOXIA-INDUCIBLE FACTOR 1-ALPHA"/>
    <property type="match status" value="1"/>
</dbReference>
<accession>A0ABR0ZSJ7</accession>
<evidence type="ECO:0000256" key="3">
    <source>
        <dbReference type="ARBA" id="ARBA00023242"/>
    </source>
</evidence>
<dbReference type="EMBL" id="JAHFZB010000007">
    <property type="protein sequence ID" value="KAK6487789.1"/>
    <property type="molecule type" value="Genomic_DNA"/>
</dbReference>
<gene>
    <name evidence="5" type="ORF">HHUSO_G9067</name>
</gene>
<comment type="caution">
    <text evidence="5">The sequence shown here is derived from an EMBL/GenBank/DDBJ whole genome shotgun (WGS) entry which is preliminary data.</text>
</comment>
<dbReference type="Pfam" id="PF23171">
    <property type="entry name" value="bHLH_HIF1A"/>
    <property type="match status" value="1"/>
</dbReference>
<protein>
    <submittedName>
        <fullName evidence="5">Hypoxia-inducible factor 1-alpha-like isoform X2</fullName>
    </submittedName>
</protein>
<evidence type="ECO:0000313" key="5">
    <source>
        <dbReference type="EMBL" id="KAK6487789.1"/>
    </source>
</evidence>
<proteinExistence type="predicted"/>
<dbReference type="InterPro" id="IPR011598">
    <property type="entry name" value="bHLH_dom"/>
</dbReference>
<keyword evidence="6" id="KW-1185">Reference proteome</keyword>
<dbReference type="PANTHER" id="PTHR23043">
    <property type="entry name" value="HYPOXIA-INDUCIBLE FACTOR 1 ALPHA"/>
    <property type="match status" value="1"/>
</dbReference>
<evidence type="ECO:0000259" key="4">
    <source>
        <dbReference type="PROSITE" id="PS50888"/>
    </source>
</evidence>
<sequence length="178" mass="19548">MVSFTNSPPHRYLTLPPSPPLRTSWLLPAPPHPSLPLLSVPCRVCSEKHREKSREAARSQGEKESEVFTQLALQLPLPLGTAQQLDKASIVRLTLSYLRLRELLHTEAGCGEVDNEVERTAPVETSIEGFLLLVPGRGHHLHLRGSDETHGPQPGNIYQCTAVTSQVTSTSVLQSPAR</sequence>
<name>A0ABR0ZSJ7_HUSHU</name>
<dbReference type="PROSITE" id="PS50888">
    <property type="entry name" value="BHLH"/>
    <property type="match status" value="1"/>
</dbReference>
<keyword evidence="2" id="KW-0804">Transcription</keyword>
<dbReference type="Proteomes" id="UP001369086">
    <property type="component" value="Unassembled WGS sequence"/>
</dbReference>
<organism evidence="5 6">
    <name type="scientific">Huso huso</name>
    <name type="common">Beluga</name>
    <name type="synonym">Acipenser huso</name>
    <dbReference type="NCBI Taxonomy" id="61971"/>
    <lineage>
        <taxon>Eukaryota</taxon>
        <taxon>Metazoa</taxon>
        <taxon>Chordata</taxon>
        <taxon>Craniata</taxon>
        <taxon>Vertebrata</taxon>
        <taxon>Euteleostomi</taxon>
        <taxon>Actinopterygii</taxon>
        <taxon>Chondrostei</taxon>
        <taxon>Acipenseriformes</taxon>
        <taxon>Acipenseridae</taxon>
        <taxon>Huso</taxon>
    </lineage>
</organism>
<evidence type="ECO:0000313" key="6">
    <source>
        <dbReference type="Proteomes" id="UP001369086"/>
    </source>
</evidence>
<evidence type="ECO:0000256" key="1">
    <source>
        <dbReference type="ARBA" id="ARBA00023015"/>
    </source>
</evidence>
<feature type="domain" description="BHLH" evidence="4">
    <location>
        <begin position="48"/>
        <end position="101"/>
    </location>
</feature>
<evidence type="ECO:0000256" key="2">
    <source>
        <dbReference type="ARBA" id="ARBA00023163"/>
    </source>
</evidence>
<reference evidence="5 6" key="1">
    <citation type="submission" date="2021-05" db="EMBL/GenBank/DDBJ databases">
        <authorList>
            <person name="Zahm M."/>
            <person name="Klopp C."/>
            <person name="Cabau C."/>
            <person name="Kuhl H."/>
            <person name="Suciu R."/>
            <person name="Ciorpac M."/>
            <person name="Holostenco D."/>
            <person name="Gessner J."/>
            <person name="Wuertz S."/>
            <person name="Hohne C."/>
            <person name="Stock M."/>
            <person name="Gislard M."/>
            <person name="Lluch J."/>
            <person name="Milhes M."/>
            <person name="Lampietro C."/>
            <person name="Lopez Roques C."/>
            <person name="Donnadieu C."/>
            <person name="Du K."/>
            <person name="Schartl M."/>
            <person name="Guiguen Y."/>
        </authorList>
    </citation>
    <scope>NUCLEOTIDE SEQUENCE [LARGE SCALE GENOMIC DNA]</scope>
    <source>
        <strain evidence="5">Hh-F2</strain>
        <tissue evidence="5">Blood</tissue>
    </source>
</reference>
<keyword evidence="3" id="KW-0539">Nucleus</keyword>
<keyword evidence="1" id="KW-0805">Transcription regulation</keyword>